<dbReference type="AlphaFoldDB" id="A0A9D1ESM0"/>
<proteinExistence type="predicted"/>
<name>A0A9D1ESM0_9FIRM</name>
<sequence length="71" mass="8664">MKNRAEAIEMSIFEYDEEKHMRQVREEGEQMAEERMSRLIEKLMKEGRREELERAAKDTSYRRKLLEELGD</sequence>
<dbReference type="EMBL" id="DVIQ01000029">
    <property type="protein sequence ID" value="HIS31124.1"/>
    <property type="molecule type" value="Genomic_DNA"/>
</dbReference>
<organism evidence="1 2">
    <name type="scientific">Candidatus Limivivens intestinipullorum</name>
    <dbReference type="NCBI Taxonomy" id="2840858"/>
    <lineage>
        <taxon>Bacteria</taxon>
        <taxon>Bacillati</taxon>
        <taxon>Bacillota</taxon>
        <taxon>Clostridia</taxon>
        <taxon>Lachnospirales</taxon>
        <taxon>Lachnospiraceae</taxon>
        <taxon>Lachnospiraceae incertae sedis</taxon>
        <taxon>Candidatus Limivivens</taxon>
    </lineage>
</organism>
<accession>A0A9D1ESM0</accession>
<evidence type="ECO:0000313" key="2">
    <source>
        <dbReference type="Proteomes" id="UP000823935"/>
    </source>
</evidence>
<reference evidence="1" key="1">
    <citation type="submission" date="2020-10" db="EMBL/GenBank/DDBJ databases">
        <authorList>
            <person name="Gilroy R."/>
        </authorList>
    </citation>
    <scope>NUCLEOTIDE SEQUENCE</scope>
    <source>
        <strain evidence="1">CHK190-19873</strain>
    </source>
</reference>
<evidence type="ECO:0000313" key="1">
    <source>
        <dbReference type="EMBL" id="HIS31124.1"/>
    </source>
</evidence>
<protein>
    <submittedName>
        <fullName evidence="1">Uncharacterized protein</fullName>
    </submittedName>
</protein>
<reference evidence="1" key="2">
    <citation type="journal article" date="2021" name="PeerJ">
        <title>Extensive microbial diversity within the chicken gut microbiome revealed by metagenomics and culture.</title>
        <authorList>
            <person name="Gilroy R."/>
            <person name="Ravi A."/>
            <person name="Getino M."/>
            <person name="Pursley I."/>
            <person name="Horton D.L."/>
            <person name="Alikhan N.F."/>
            <person name="Baker D."/>
            <person name="Gharbi K."/>
            <person name="Hall N."/>
            <person name="Watson M."/>
            <person name="Adriaenssens E.M."/>
            <person name="Foster-Nyarko E."/>
            <person name="Jarju S."/>
            <person name="Secka A."/>
            <person name="Antonio M."/>
            <person name="Oren A."/>
            <person name="Chaudhuri R.R."/>
            <person name="La Ragione R."/>
            <person name="Hildebrand F."/>
            <person name="Pallen M.J."/>
        </authorList>
    </citation>
    <scope>NUCLEOTIDE SEQUENCE</scope>
    <source>
        <strain evidence="1">CHK190-19873</strain>
    </source>
</reference>
<dbReference type="Proteomes" id="UP000823935">
    <property type="component" value="Unassembled WGS sequence"/>
</dbReference>
<gene>
    <name evidence="1" type="ORF">IAB44_06205</name>
</gene>
<comment type="caution">
    <text evidence="1">The sequence shown here is derived from an EMBL/GenBank/DDBJ whole genome shotgun (WGS) entry which is preliminary data.</text>
</comment>